<gene>
    <name evidence="22" type="primary">ga29021</name>
    <name evidence="22" type="ORF">PR202_ga29021</name>
</gene>
<feature type="region of interest" description="Disordered" evidence="20">
    <location>
        <begin position="1"/>
        <end position="36"/>
    </location>
</feature>
<feature type="binding site" evidence="17">
    <location>
        <position position="226"/>
    </location>
    <ligand>
        <name>Ca(2+)</name>
        <dbReference type="ChEBI" id="CHEBI:29108"/>
        <label>1</label>
    </ligand>
</feature>
<evidence type="ECO:0000256" key="18">
    <source>
        <dbReference type="PIRSR" id="PIRSR600823-4"/>
    </source>
</evidence>
<evidence type="ECO:0000256" key="12">
    <source>
        <dbReference type="ARBA" id="ARBA00023157"/>
    </source>
</evidence>
<sequence length="452" mass="48861">MAHLGVNAARGNSSGSTVGVGEEPGRSPNADRAVQGKQVQARRVVSALLPEAWLGLQRAVAARRREAAVTAEAEAMAERERGRRSECGGNRENMASNNKLVVLVVTLLAFLGTVASQPQQQGPYVCFNGWLRLPTLNPQLCRPRPTIQPRRIRPPGQGLSYGYYNNNSSFCPSAERIIRDAVRKAVTANPGIGAGLIRLFFHDCFVRGCDGSVLLTTTASRNSDVEREGPPNKNSLRGFEVIDTAKAAIEKACPGIVSCADVVAFAARDASSVLSNGRINIKMPGGRLDGRESFANETDQLPGPFSTLAQLQSSFSNQGLTSDEMVTLSGAHTIGRGRCAFFSNRFGDMNPALAAKLRAQCSNTNNFVNQDDVTPNALDKQYYRNVIDKKVLFNSDAVLNSTETIAQVRQNANGATTWERKFEQAMENMGKIGVKTRGDQGAEIRKVCSRVN</sequence>
<proteinExistence type="inferred from homology"/>
<evidence type="ECO:0000256" key="15">
    <source>
        <dbReference type="PIRSR" id="PIRSR600823-1"/>
    </source>
</evidence>
<dbReference type="InterPro" id="IPR033905">
    <property type="entry name" value="Secretory_peroxidase"/>
</dbReference>
<dbReference type="PROSITE" id="PS00436">
    <property type="entry name" value="PEROXIDASE_2"/>
    <property type="match status" value="1"/>
</dbReference>
<evidence type="ECO:0000256" key="19">
    <source>
        <dbReference type="PIRSR" id="PIRSR600823-5"/>
    </source>
</evidence>
<dbReference type="Pfam" id="PF00141">
    <property type="entry name" value="peroxidase"/>
    <property type="match status" value="1"/>
</dbReference>
<dbReference type="Gene3D" id="1.10.520.10">
    <property type="match status" value="1"/>
</dbReference>
<feature type="binding site" evidence="17">
    <location>
        <position position="379"/>
    </location>
    <ligand>
        <name>Ca(2+)</name>
        <dbReference type="ChEBI" id="CHEBI:29108"/>
        <label>2</label>
    </ligand>
</feature>
<evidence type="ECO:0000256" key="14">
    <source>
        <dbReference type="ARBA" id="ARBA00023324"/>
    </source>
</evidence>
<comment type="catalytic activity">
    <reaction evidence="1">
        <text>2 a phenolic donor + H2O2 = 2 a phenolic radical donor + 2 H2O</text>
        <dbReference type="Rhea" id="RHEA:56136"/>
        <dbReference type="ChEBI" id="CHEBI:15377"/>
        <dbReference type="ChEBI" id="CHEBI:16240"/>
        <dbReference type="ChEBI" id="CHEBI:139520"/>
        <dbReference type="ChEBI" id="CHEBI:139521"/>
        <dbReference type="EC" id="1.11.1.7"/>
    </reaction>
</comment>
<dbReference type="EC" id="1.11.1.7" evidence="4"/>
<feature type="binding site" evidence="17">
    <location>
        <position position="208"/>
    </location>
    <ligand>
        <name>Ca(2+)</name>
        <dbReference type="ChEBI" id="CHEBI:29108"/>
        <label>1</label>
    </ligand>
</feature>
<feature type="binding site" evidence="17">
    <location>
        <position position="371"/>
    </location>
    <ligand>
        <name>Ca(2+)</name>
        <dbReference type="ChEBI" id="CHEBI:29108"/>
        <label>2</label>
    </ligand>
</feature>
<dbReference type="InterPro" id="IPR000823">
    <property type="entry name" value="Peroxidase_pln"/>
</dbReference>
<feature type="disulfide bond" evidence="19">
    <location>
        <begin position="204"/>
        <end position="209"/>
    </location>
</feature>
<feature type="binding site" evidence="17">
    <location>
        <position position="206"/>
    </location>
    <ligand>
        <name>Ca(2+)</name>
        <dbReference type="ChEBI" id="CHEBI:29108"/>
        <label>1</label>
    </ligand>
</feature>
<keyword evidence="5" id="KW-0964">Secreted</keyword>
<evidence type="ECO:0000256" key="1">
    <source>
        <dbReference type="ARBA" id="ARBA00000189"/>
    </source>
</evidence>
<evidence type="ECO:0000256" key="11">
    <source>
        <dbReference type="ARBA" id="ARBA00023004"/>
    </source>
</evidence>
<dbReference type="Proteomes" id="UP001054889">
    <property type="component" value="Unassembled WGS sequence"/>
</dbReference>
<keyword evidence="9 17" id="KW-0106">Calcium</keyword>
<keyword evidence="13" id="KW-0325">Glycoprotein</keyword>
<dbReference type="PROSITE" id="PS50873">
    <property type="entry name" value="PEROXIDASE_4"/>
    <property type="match status" value="1"/>
</dbReference>
<keyword evidence="6" id="KW-0575">Peroxidase</keyword>
<comment type="cofactor">
    <cofactor evidence="17">
        <name>heme b</name>
        <dbReference type="ChEBI" id="CHEBI:60344"/>
    </cofactor>
    <text evidence="17">Binds 1 heme b (iron(II)-protoporphyrin IX) group per subunit.</text>
</comment>
<organism evidence="22 23">
    <name type="scientific">Eleusine coracana subsp. coracana</name>
    <dbReference type="NCBI Taxonomy" id="191504"/>
    <lineage>
        <taxon>Eukaryota</taxon>
        <taxon>Viridiplantae</taxon>
        <taxon>Streptophyta</taxon>
        <taxon>Embryophyta</taxon>
        <taxon>Tracheophyta</taxon>
        <taxon>Spermatophyta</taxon>
        <taxon>Magnoliopsida</taxon>
        <taxon>Liliopsida</taxon>
        <taxon>Poales</taxon>
        <taxon>Poaceae</taxon>
        <taxon>PACMAD clade</taxon>
        <taxon>Chloridoideae</taxon>
        <taxon>Cynodonteae</taxon>
        <taxon>Eleusininae</taxon>
        <taxon>Eleusine</taxon>
    </lineage>
</organism>
<evidence type="ECO:0000256" key="10">
    <source>
        <dbReference type="ARBA" id="ARBA00023002"/>
    </source>
</evidence>
<keyword evidence="11 17" id="KW-0408">Iron</keyword>
<evidence type="ECO:0000256" key="2">
    <source>
        <dbReference type="ARBA" id="ARBA00004613"/>
    </source>
</evidence>
<feature type="binding site" description="axial binding residue" evidence="17">
    <location>
        <position position="332"/>
    </location>
    <ligand>
        <name>heme b</name>
        <dbReference type="ChEBI" id="CHEBI:60344"/>
    </ligand>
    <ligandPart>
        <name>Fe</name>
        <dbReference type="ChEBI" id="CHEBI:18248"/>
    </ligandPart>
</feature>
<dbReference type="InterPro" id="IPR019793">
    <property type="entry name" value="Peroxidases_heam-ligand_BS"/>
</dbReference>
<keyword evidence="14" id="KW-0376">Hydrogen peroxide</keyword>
<evidence type="ECO:0000313" key="22">
    <source>
        <dbReference type="EMBL" id="GJN10883.1"/>
    </source>
</evidence>
<dbReference type="SUPFAM" id="SSF48113">
    <property type="entry name" value="Heme-dependent peroxidases"/>
    <property type="match status" value="1"/>
</dbReference>
<dbReference type="GO" id="GO:0006979">
    <property type="term" value="P:response to oxidative stress"/>
    <property type="evidence" value="ECO:0007669"/>
    <property type="project" value="InterPro"/>
</dbReference>
<feature type="binding site" evidence="17">
    <location>
        <position position="203"/>
    </location>
    <ligand>
        <name>Ca(2+)</name>
        <dbReference type="ChEBI" id="CHEBI:29108"/>
        <label>1</label>
    </ligand>
</feature>
<comment type="similarity">
    <text evidence="3">Belongs to the peroxidase family. Ascorbate peroxidase subfamily.</text>
</comment>
<dbReference type="InterPro" id="IPR002016">
    <property type="entry name" value="Haem_peroxidase"/>
</dbReference>
<evidence type="ECO:0000256" key="6">
    <source>
        <dbReference type="ARBA" id="ARBA00022559"/>
    </source>
</evidence>
<evidence type="ECO:0000256" key="9">
    <source>
        <dbReference type="ARBA" id="ARBA00022837"/>
    </source>
</evidence>
<evidence type="ECO:0000256" key="5">
    <source>
        <dbReference type="ARBA" id="ARBA00022525"/>
    </source>
</evidence>
<dbReference type="GO" id="GO:0042744">
    <property type="term" value="P:hydrogen peroxide catabolic process"/>
    <property type="evidence" value="ECO:0007669"/>
    <property type="project" value="UniProtKB-KW"/>
</dbReference>
<keyword evidence="10" id="KW-0560">Oxidoreductase</keyword>
<dbReference type="AlphaFoldDB" id="A0AAV5DKR7"/>
<feature type="domain" description="Plant heme peroxidase family profile" evidence="21">
    <location>
        <begin position="158"/>
        <end position="452"/>
    </location>
</feature>
<feature type="disulfide bond" evidence="19">
    <location>
        <begin position="339"/>
        <end position="361"/>
    </location>
</feature>
<comment type="caution">
    <text evidence="22">The sequence shown here is derived from an EMBL/GenBank/DDBJ whole genome shotgun (WGS) entry which is preliminary data.</text>
</comment>
<dbReference type="GO" id="GO:0020037">
    <property type="term" value="F:heme binding"/>
    <property type="evidence" value="ECO:0007669"/>
    <property type="project" value="InterPro"/>
</dbReference>
<keyword evidence="23" id="KW-1185">Reference proteome</keyword>
<feature type="binding site" evidence="17">
    <location>
        <position position="374"/>
    </location>
    <ligand>
        <name>Ca(2+)</name>
        <dbReference type="ChEBI" id="CHEBI:29108"/>
        <label>2</label>
    </ligand>
</feature>
<evidence type="ECO:0000256" key="16">
    <source>
        <dbReference type="PIRSR" id="PIRSR600823-2"/>
    </source>
</evidence>
<feature type="binding site" evidence="17">
    <location>
        <position position="210"/>
    </location>
    <ligand>
        <name>Ca(2+)</name>
        <dbReference type="ChEBI" id="CHEBI:29108"/>
        <label>1</label>
    </ligand>
</feature>
<evidence type="ECO:0000256" key="8">
    <source>
        <dbReference type="ARBA" id="ARBA00022723"/>
    </source>
</evidence>
<reference evidence="22" key="1">
    <citation type="journal article" date="2018" name="DNA Res.">
        <title>Multiple hybrid de novo genome assembly of finger millet, an orphan allotetraploid crop.</title>
        <authorList>
            <person name="Hatakeyama M."/>
            <person name="Aluri S."/>
            <person name="Balachadran M.T."/>
            <person name="Sivarajan S.R."/>
            <person name="Patrignani A."/>
            <person name="Gruter S."/>
            <person name="Poveda L."/>
            <person name="Shimizu-Inatsugi R."/>
            <person name="Baeten J."/>
            <person name="Francoijs K.J."/>
            <person name="Nataraja K.N."/>
            <person name="Reddy Y.A.N."/>
            <person name="Phadnis S."/>
            <person name="Ravikumar R.L."/>
            <person name="Schlapbach R."/>
            <person name="Sreeman S.M."/>
            <person name="Shimizu K.K."/>
        </authorList>
    </citation>
    <scope>NUCLEOTIDE SEQUENCE</scope>
</reference>
<name>A0AAV5DKR7_ELECO</name>
<dbReference type="PRINTS" id="PR00458">
    <property type="entry name" value="PEROXIDASE"/>
</dbReference>
<dbReference type="FunFam" id="1.10.420.10:FF:000006">
    <property type="entry name" value="Peroxidase"/>
    <property type="match status" value="1"/>
</dbReference>
<comment type="cofactor">
    <cofactor evidence="17">
        <name>Ca(2+)</name>
        <dbReference type="ChEBI" id="CHEBI:29108"/>
    </cofactor>
    <text evidence="17">Binds 2 calcium ions per subunit.</text>
</comment>
<comment type="subcellular location">
    <subcellularLocation>
        <location evidence="2">Secreted</location>
    </subcellularLocation>
</comment>
<dbReference type="PRINTS" id="PR00461">
    <property type="entry name" value="PLPEROXIDASE"/>
</dbReference>
<dbReference type="EMBL" id="BQKI01000018">
    <property type="protein sequence ID" value="GJN10883.1"/>
    <property type="molecule type" value="Genomic_DNA"/>
</dbReference>
<feature type="disulfide bond" evidence="19">
    <location>
        <begin position="171"/>
        <end position="253"/>
    </location>
</feature>
<feature type="binding site" evidence="17">
    <location>
        <position position="333"/>
    </location>
    <ligand>
        <name>Ca(2+)</name>
        <dbReference type="ChEBI" id="CHEBI:29108"/>
        <label>2</label>
    </ligand>
</feature>
<dbReference type="GO" id="GO:0046872">
    <property type="term" value="F:metal ion binding"/>
    <property type="evidence" value="ECO:0007669"/>
    <property type="project" value="UniProtKB-KW"/>
</dbReference>
<evidence type="ECO:0000256" key="13">
    <source>
        <dbReference type="ARBA" id="ARBA00023180"/>
    </source>
</evidence>
<evidence type="ECO:0000256" key="7">
    <source>
        <dbReference type="ARBA" id="ARBA00022617"/>
    </source>
</evidence>
<evidence type="ECO:0000256" key="17">
    <source>
        <dbReference type="PIRSR" id="PIRSR600823-3"/>
    </source>
</evidence>
<dbReference type="PANTHER" id="PTHR31235">
    <property type="entry name" value="PEROXIDASE 25-RELATED"/>
    <property type="match status" value="1"/>
</dbReference>
<reference evidence="22" key="2">
    <citation type="submission" date="2021-12" db="EMBL/GenBank/DDBJ databases">
        <title>Resequencing data analysis of finger millet.</title>
        <authorList>
            <person name="Hatakeyama M."/>
            <person name="Aluri S."/>
            <person name="Balachadran M.T."/>
            <person name="Sivarajan S.R."/>
            <person name="Poveda L."/>
            <person name="Shimizu-Inatsugi R."/>
            <person name="Schlapbach R."/>
            <person name="Sreeman S.M."/>
            <person name="Shimizu K.K."/>
        </authorList>
    </citation>
    <scope>NUCLEOTIDE SEQUENCE</scope>
</reference>
<keyword evidence="7" id="KW-0349">Heme</keyword>
<feature type="binding site" evidence="17">
    <location>
        <position position="212"/>
    </location>
    <ligand>
        <name>Ca(2+)</name>
        <dbReference type="ChEBI" id="CHEBI:29108"/>
        <label>1</label>
    </ligand>
</feature>
<accession>A0AAV5DKR7</accession>
<protein>
    <recommendedName>
        <fullName evidence="4">peroxidase</fullName>
        <ecNumber evidence="4">1.11.1.7</ecNumber>
    </recommendedName>
</protein>
<evidence type="ECO:0000256" key="20">
    <source>
        <dbReference type="SAM" id="MobiDB-lite"/>
    </source>
</evidence>
<feature type="binding site" evidence="16">
    <location>
        <position position="302"/>
    </location>
    <ligand>
        <name>substrate</name>
    </ligand>
</feature>
<dbReference type="GO" id="GO:0005576">
    <property type="term" value="C:extracellular region"/>
    <property type="evidence" value="ECO:0007669"/>
    <property type="project" value="UniProtKB-SubCell"/>
</dbReference>
<dbReference type="InterPro" id="IPR010255">
    <property type="entry name" value="Haem_peroxidase_sf"/>
</dbReference>
<dbReference type="Gene3D" id="1.10.420.10">
    <property type="entry name" value="Peroxidase, domain 2"/>
    <property type="match status" value="1"/>
</dbReference>
<keyword evidence="8 17" id="KW-0479">Metal-binding</keyword>
<feature type="active site" description="Proton acceptor" evidence="15">
    <location>
        <position position="202"/>
    </location>
</feature>
<dbReference type="GO" id="GO:0140825">
    <property type="term" value="F:lactoperoxidase activity"/>
    <property type="evidence" value="ECO:0007669"/>
    <property type="project" value="UniProtKB-EC"/>
</dbReference>
<dbReference type="CDD" id="cd00693">
    <property type="entry name" value="secretory_peroxidase"/>
    <property type="match status" value="1"/>
</dbReference>
<evidence type="ECO:0000256" key="3">
    <source>
        <dbReference type="ARBA" id="ARBA00006873"/>
    </source>
</evidence>
<evidence type="ECO:0000259" key="21">
    <source>
        <dbReference type="PROSITE" id="PS50873"/>
    </source>
</evidence>
<evidence type="ECO:0000256" key="4">
    <source>
        <dbReference type="ARBA" id="ARBA00012313"/>
    </source>
</evidence>
<feature type="disulfide bond" evidence="19">
    <location>
        <begin position="259"/>
        <end position="448"/>
    </location>
</feature>
<evidence type="ECO:0000313" key="23">
    <source>
        <dbReference type="Proteomes" id="UP001054889"/>
    </source>
</evidence>
<dbReference type="InterPro" id="IPR019794">
    <property type="entry name" value="Peroxidases_AS"/>
</dbReference>
<feature type="site" description="Transition state stabilizer" evidence="18">
    <location>
        <position position="198"/>
    </location>
</feature>
<keyword evidence="12 19" id="KW-1015">Disulfide bond</keyword>
<dbReference type="PROSITE" id="PS00435">
    <property type="entry name" value="PEROXIDASE_1"/>
    <property type="match status" value="1"/>
</dbReference>